<evidence type="ECO:0000256" key="2">
    <source>
        <dbReference type="ARBA" id="ARBA00022448"/>
    </source>
</evidence>
<feature type="chain" id="PRO_5034112774" description="ABC transporter domain-containing protein" evidence="10">
    <location>
        <begin position="23"/>
        <end position="946"/>
    </location>
</feature>
<dbReference type="PANTHER" id="PTHR48041:SF139">
    <property type="entry name" value="PROTEIN SCARLET"/>
    <property type="match status" value="1"/>
</dbReference>
<sequence length="946" mass="101069">MFSTLTISIIWFAPFVAISAVAQTCDNYGIQNGTSCQCPTGFGGSDCSQVGCGGTIFQGSQRPLGSNVTSASCACNSEWTGAGCNVCQSSNACSTAFASVGSVTPNSGNVGNAGAKTAMLCNTQPRVYSSGQMSCRVENPTLQAIYPLGSNLNIMRTLDPLLSPVPTATSFGSNNTVYAQLFYDGIEQFFCQADTCSQTLGSGNDTTTNWGCSNLKCHCRPGTQFCGGNAVANITATINNLGGTLGIDCGAVDSSSGSASCAFKQQTLQDLFGAGGLTLSGCTFGECVRQDVVDTAGGVVSASDSSTSKSLGGGVIAGLAVIGALVLLSLLLLVWGLFSQRKARKSGNDLSRNRAFVEWSDLSYAFSGSNRLFGAPKDQNINNDKVVLDGVSGKVMPGQMVAILGPSGAGKTTLVDILAGRSKSGQISGHYGVFPESSDSTKRPRIGYVPQQDILPGTLTVYEALLFAARLRLPENINDSDKAQRVIVLLEKLGISHIKDSRIGDANGSKGRGISGGEMRRVSIGLELIGCPDVLFLDEPTSGLDSVSAARIANVLYDIAHDPTHPTPVIASIHQPSSLLYQKFDQVMLLAHGRSLYSGPGAFAPVEYFASMPAGVVKPYEQGYNVAEYLLDIASDPPISLFQMRDSHSSTHAEEKSSGSSKEQTHVNFSSHQTGRISFPSTQSYETTSLTQLQTICGREWKILRRDYTLFFTHVIASAILGVFCGGLYFKTDITIAGFQSRVGCLFFLGALIAFSSLSALYNMVEVRPLFLRERSSGYYSPTMWLISRFLFDMIPLRLIPTIIVSTIANQRTAPVQSQNFLLGTLFQNGGIAILLSALSALYQMTFAGFFVHLNDIPPVLRWLQWLCPLKYALEALSVNEVDSGLLIEDTLQGVPVSISASLIMNLLFGFKDNNYYRDILVLVGYILGFAAAVIAVVWLKVRERR</sequence>
<keyword evidence="3 9" id="KW-0812">Transmembrane</keyword>
<protein>
    <recommendedName>
        <fullName evidence="11">ABC transporter domain-containing protein</fullName>
    </recommendedName>
</protein>
<keyword evidence="6 9" id="KW-1133">Transmembrane helix</keyword>
<dbReference type="PANTHER" id="PTHR48041">
    <property type="entry name" value="ABC TRANSPORTER G FAMILY MEMBER 28"/>
    <property type="match status" value="1"/>
</dbReference>
<evidence type="ECO:0000256" key="5">
    <source>
        <dbReference type="ARBA" id="ARBA00022840"/>
    </source>
</evidence>
<keyword evidence="2" id="KW-0813">Transport</keyword>
<keyword evidence="5" id="KW-0067">ATP-binding</keyword>
<evidence type="ECO:0000256" key="10">
    <source>
        <dbReference type="SAM" id="SignalP"/>
    </source>
</evidence>
<dbReference type="PROSITE" id="PS00211">
    <property type="entry name" value="ABC_TRANSPORTER_1"/>
    <property type="match status" value="1"/>
</dbReference>
<dbReference type="GO" id="GO:0016020">
    <property type="term" value="C:membrane"/>
    <property type="evidence" value="ECO:0007669"/>
    <property type="project" value="UniProtKB-SubCell"/>
</dbReference>
<evidence type="ECO:0000256" key="4">
    <source>
        <dbReference type="ARBA" id="ARBA00022741"/>
    </source>
</evidence>
<evidence type="ECO:0000313" key="13">
    <source>
        <dbReference type="Proteomes" id="UP000567179"/>
    </source>
</evidence>
<dbReference type="OrthoDB" id="66620at2759"/>
<evidence type="ECO:0000256" key="3">
    <source>
        <dbReference type="ARBA" id="ARBA00022692"/>
    </source>
</evidence>
<dbReference type="Proteomes" id="UP000567179">
    <property type="component" value="Unassembled WGS sequence"/>
</dbReference>
<feature type="transmembrane region" description="Helical" evidence="9">
    <location>
        <begin position="741"/>
        <end position="765"/>
    </location>
</feature>
<accession>A0A8H5BWX4</accession>
<dbReference type="PROSITE" id="PS50893">
    <property type="entry name" value="ABC_TRANSPORTER_2"/>
    <property type="match status" value="1"/>
</dbReference>
<dbReference type="Pfam" id="PF01061">
    <property type="entry name" value="ABC2_membrane"/>
    <property type="match status" value="2"/>
</dbReference>
<dbReference type="PROSITE" id="PS00022">
    <property type="entry name" value="EGF_1"/>
    <property type="match status" value="1"/>
</dbReference>
<dbReference type="InterPro" id="IPR013525">
    <property type="entry name" value="ABC2_TM"/>
</dbReference>
<evidence type="ECO:0000259" key="11">
    <source>
        <dbReference type="PROSITE" id="PS50893"/>
    </source>
</evidence>
<feature type="transmembrane region" description="Helical" evidence="9">
    <location>
        <begin position="311"/>
        <end position="338"/>
    </location>
</feature>
<dbReference type="SUPFAM" id="SSF52540">
    <property type="entry name" value="P-loop containing nucleoside triphosphate hydrolases"/>
    <property type="match status" value="1"/>
</dbReference>
<dbReference type="Gene3D" id="3.40.50.300">
    <property type="entry name" value="P-loop containing nucleotide triphosphate hydrolases"/>
    <property type="match status" value="1"/>
</dbReference>
<dbReference type="Pfam" id="PF00005">
    <property type="entry name" value="ABC_tran"/>
    <property type="match status" value="1"/>
</dbReference>
<dbReference type="InterPro" id="IPR003439">
    <property type="entry name" value="ABC_transporter-like_ATP-bd"/>
</dbReference>
<feature type="signal peptide" evidence="10">
    <location>
        <begin position="1"/>
        <end position="22"/>
    </location>
</feature>
<reference evidence="12 13" key="1">
    <citation type="journal article" date="2020" name="ISME J.">
        <title>Uncovering the hidden diversity of litter-decomposition mechanisms in mushroom-forming fungi.</title>
        <authorList>
            <person name="Floudas D."/>
            <person name="Bentzer J."/>
            <person name="Ahren D."/>
            <person name="Johansson T."/>
            <person name="Persson P."/>
            <person name="Tunlid A."/>
        </authorList>
    </citation>
    <scope>NUCLEOTIDE SEQUENCE [LARGE SCALE GENOMIC DNA]</scope>
    <source>
        <strain evidence="12 13">CBS 101986</strain>
    </source>
</reference>
<keyword evidence="7 9" id="KW-0472">Membrane</keyword>
<evidence type="ECO:0000313" key="12">
    <source>
        <dbReference type="EMBL" id="KAF5330744.1"/>
    </source>
</evidence>
<dbReference type="AlphaFoldDB" id="A0A8H5BWX4"/>
<evidence type="ECO:0000256" key="9">
    <source>
        <dbReference type="SAM" id="Phobius"/>
    </source>
</evidence>
<feature type="compositionally biased region" description="Polar residues" evidence="8">
    <location>
        <begin position="658"/>
        <end position="679"/>
    </location>
</feature>
<feature type="transmembrane region" description="Helical" evidence="9">
    <location>
        <begin position="786"/>
        <end position="809"/>
    </location>
</feature>
<evidence type="ECO:0000256" key="6">
    <source>
        <dbReference type="ARBA" id="ARBA00022989"/>
    </source>
</evidence>
<dbReference type="GO" id="GO:0140359">
    <property type="term" value="F:ABC-type transporter activity"/>
    <property type="evidence" value="ECO:0007669"/>
    <property type="project" value="InterPro"/>
</dbReference>
<comment type="caution">
    <text evidence="12">The sequence shown here is derived from an EMBL/GenBank/DDBJ whole genome shotgun (WGS) entry which is preliminary data.</text>
</comment>
<dbReference type="GO" id="GO:0016887">
    <property type="term" value="F:ATP hydrolysis activity"/>
    <property type="evidence" value="ECO:0007669"/>
    <property type="project" value="InterPro"/>
</dbReference>
<proteinExistence type="predicted"/>
<comment type="subcellular location">
    <subcellularLocation>
        <location evidence="1">Membrane</location>
        <topology evidence="1">Multi-pass membrane protein</topology>
    </subcellularLocation>
</comment>
<evidence type="ECO:0000256" key="7">
    <source>
        <dbReference type="ARBA" id="ARBA00023136"/>
    </source>
</evidence>
<evidence type="ECO:0000256" key="8">
    <source>
        <dbReference type="SAM" id="MobiDB-lite"/>
    </source>
</evidence>
<feature type="transmembrane region" description="Helical" evidence="9">
    <location>
        <begin position="821"/>
        <end position="843"/>
    </location>
</feature>
<organism evidence="12 13">
    <name type="scientific">Psilocybe cf. subviscida</name>
    <dbReference type="NCBI Taxonomy" id="2480587"/>
    <lineage>
        <taxon>Eukaryota</taxon>
        <taxon>Fungi</taxon>
        <taxon>Dikarya</taxon>
        <taxon>Basidiomycota</taxon>
        <taxon>Agaricomycotina</taxon>
        <taxon>Agaricomycetes</taxon>
        <taxon>Agaricomycetidae</taxon>
        <taxon>Agaricales</taxon>
        <taxon>Agaricineae</taxon>
        <taxon>Strophariaceae</taxon>
        <taxon>Psilocybe</taxon>
    </lineage>
</organism>
<feature type="domain" description="ABC transporter" evidence="11">
    <location>
        <begin position="357"/>
        <end position="617"/>
    </location>
</feature>
<dbReference type="EMBL" id="JAACJJ010000001">
    <property type="protein sequence ID" value="KAF5330744.1"/>
    <property type="molecule type" value="Genomic_DNA"/>
</dbReference>
<dbReference type="PROSITE" id="PS01186">
    <property type="entry name" value="EGF_2"/>
    <property type="match status" value="1"/>
</dbReference>
<feature type="compositionally biased region" description="Basic and acidic residues" evidence="8">
    <location>
        <begin position="646"/>
        <end position="657"/>
    </location>
</feature>
<keyword evidence="10" id="KW-0732">Signal</keyword>
<dbReference type="InterPro" id="IPR027417">
    <property type="entry name" value="P-loop_NTPase"/>
</dbReference>
<dbReference type="InterPro" id="IPR003593">
    <property type="entry name" value="AAA+_ATPase"/>
</dbReference>
<dbReference type="InterPro" id="IPR000742">
    <property type="entry name" value="EGF"/>
</dbReference>
<keyword evidence="4" id="KW-0547">Nucleotide-binding</keyword>
<feature type="region of interest" description="Disordered" evidence="8">
    <location>
        <begin position="646"/>
        <end position="679"/>
    </location>
</feature>
<feature type="transmembrane region" description="Helical" evidence="9">
    <location>
        <begin position="923"/>
        <end position="942"/>
    </location>
</feature>
<gene>
    <name evidence="12" type="ORF">D9619_006065</name>
</gene>
<dbReference type="SMART" id="SM00382">
    <property type="entry name" value="AAA"/>
    <property type="match status" value="1"/>
</dbReference>
<evidence type="ECO:0000256" key="1">
    <source>
        <dbReference type="ARBA" id="ARBA00004141"/>
    </source>
</evidence>
<name>A0A8H5BWX4_9AGAR</name>
<keyword evidence="13" id="KW-1185">Reference proteome</keyword>
<dbReference type="InterPro" id="IPR017871">
    <property type="entry name" value="ABC_transporter-like_CS"/>
</dbReference>
<feature type="transmembrane region" description="Helical" evidence="9">
    <location>
        <begin position="708"/>
        <end position="729"/>
    </location>
</feature>
<dbReference type="GO" id="GO:0005524">
    <property type="term" value="F:ATP binding"/>
    <property type="evidence" value="ECO:0007669"/>
    <property type="project" value="UniProtKB-KW"/>
</dbReference>
<dbReference type="InterPro" id="IPR050352">
    <property type="entry name" value="ABCG_transporters"/>
</dbReference>